<gene>
    <name evidence="1" type="ORF">NUH88_20855</name>
</gene>
<dbReference type="CDD" id="cd09021">
    <property type="entry name" value="Aldose_epim_Ec_YphB"/>
    <property type="match status" value="1"/>
</dbReference>
<accession>A0A9J7ARG2</accession>
<dbReference type="InterPro" id="IPR008183">
    <property type="entry name" value="Aldose_1/G6P_1-epimerase"/>
</dbReference>
<reference evidence="1" key="1">
    <citation type="submission" date="2022-08" db="EMBL/GenBank/DDBJ databases">
        <title>Nisaea acidiphila sp. nov., isolated from a marine algal debris and emended description of the genus Nisaea Urios et al. 2008.</title>
        <authorList>
            <person name="Kwon K."/>
        </authorList>
    </citation>
    <scope>NUCLEOTIDE SEQUENCE</scope>
    <source>
        <strain evidence="1">MEBiC11861</strain>
    </source>
</reference>
<dbReference type="GO" id="GO:0030246">
    <property type="term" value="F:carbohydrate binding"/>
    <property type="evidence" value="ECO:0007669"/>
    <property type="project" value="InterPro"/>
</dbReference>
<keyword evidence="2" id="KW-1185">Reference proteome</keyword>
<protein>
    <submittedName>
        <fullName evidence="1">Aldose 1-epimerase</fullName>
    </submittedName>
</protein>
<dbReference type="KEGG" id="naci:NUH88_20855"/>
<dbReference type="InterPro" id="IPR014718">
    <property type="entry name" value="GH-type_carb-bd"/>
</dbReference>
<proteinExistence type="predicted"/>
<evidence type="ECO:0000313" key="2">
    <source>
        <dbReference type="Proteomes" id="UP001060336"/>
    </source>
</evidence>
<dbReference type="GO" id="GO:0016853">
    <property type="term" value="F:isomerase activity"/>
    <property type="evidence" value="ECO:0007669"/>
    <property type="project" value="InterPro"/>
</dbReference>
<dbReference type="Proteomes" id="UP001060336">
    <property type="component" value="Chromosome"/>
</dbReference>
<dbReference type="InterPro" id="IPR011013">
    <property type="entry name" value="Gal_mutarotase_sf_dom"/>
</dbReference>
<dbReference type="Gene3D" id="2.70.98.10">
    <property type="match status" value="1"/>
</dbReference>
<dbReference type="SUPFAM" id="SSF74650">
    <property type="entry name" value="Galactose mutarotase-like"/>
    <property type="match status" value="1"/>
</dbReference>
<sequence>MSRDEIIRLSEGGLHAELWPAGGGRVTAFYSVEGGERFDWMVPAPQSDIARGATGSWGSFPLVPFSNRIRDARFEWDGEIHHIEATEKGAPNAIHGHGRSLAWTVERASERSVSMSYRYVPGDWPFAYRAEQEVSLEGGVFSIELRLTNESEKPMPAGLGHHPYFPWRGGPVLKADFGSYWPAVDGVLPAGPLPVPDAYEFREGRPLPRGLDTGFSGVEGAFALTWPECRTTLDVSVAGGLGHVILFSPDGRDFFCAEPVTHSIDAVNLAAGGVPETGLRRLEAGASMTVEIMLRPTVF</sequence>
<dbReference type="GO" id="GO:0005975">
    <property type="term" value="P:carbohydrate metabolic process"/>
    <property type="evidence" value="ECO:0007669"/>
    <property type="project" value="InterPro"/>
</dbReference>
<name>A0A9J7ARG2_9PROT</name>
<dbReference type="Pfam" id="PF01263">
    <property type="entry name" value="Aldose_epim"/>
    <property type="match status" value="1"/>
</dbReference>
<organism evidence="1 2">
    <name type="scientific">Nisaea acidiphila</name>
    <dbReference type="NCBI Taxonomy" id="1862145"/>
    <lineage>
        <taxon>Bacteria</taxon>
        <taxon>Pseudomonadati</taxon>
        <taxon>Pseudomonadota</taxon>
        <taxon>Alphaproteobacteria</taxon>
        <taxon>Rhodospirillales</taxon>
        <taxon>Thalassobaculaceae</taxon>
        <taxon>Nisaea</taxon>
    </lineage>
</organism>
<dbReference type="RefSeq" id="WP_257768699.1">
    <property type="nucleotide sequence ID" value="NZ_CP102480.1"/>
</dbReference>
<dbReference type="AlphaFoldDB" id="A0A9J7ARG2"/>
<evidence type="ECO:0000313" key="1">
    <source>
        <dbReference type="EMBL" id="UUX49831.1"/>
    </source>
</evidence>
<dbReference type="EMBL" id="CP102480">
    <property type="protein sequence ID" value="UUX49831.1"/>
    <property type="molecule type" value="Genomic_DNA"/>
</dbReference>